<reference evidence="3 4" key="1">
    <citation type="submission" date="2016-10" db="EMBL/GenBank/DDBJ databases">
        <authorList>
            <person name="de Groot N.N."/>
        </authorList>
    </citation>
    <scope>NUCLEOTIDE SEQUENCE [LARGE SCALE GENOMIC DNA]</scope>
    <source>
        <strain evidence="3 4">DSM 25186</strain>
    </source>
</reference>
<keyword evidence="2" id="KW-1133">Transmembrane helix</keyword>
<protein>
    <recommendedName>
        <fullName evidence="5">Phosphate/sulfate permease</fullName>
    </recommendedName>
</protein>
<evidence type="ECO:0000313" key="4">
    <source>
        <dbReference type="Proteomes" id="UP000198510"/>
    </source>
</evidence>
<feature type="transmembrane region" description="Helical" evidence="2">
    <location>
        <begin position="42"/>
        <end position="62"/>
    </location>
</feature>
<accession>A0A1G9MVW3</accession>
<feature type="transmembrane region" description="Helical" evidence="2">
    <location>
        <begin position="193"/>
        <end position="212"/>
    </location>
</feature>
<name>A0A1G9MVW3_9BACT</name>
<dbReference type="AlphaFoldDB" id="A0A1G9MVW3"/>
<evidence type="ECO:0008006" key="5">
    <source>
        <dbReference type="Google" id="ProtNLM"/>
    </source>
</evidence>
<sequence>MEITTLVMYVGFLLSAYSVVGNDVIQTLGTFLSSNEKRPWYILWAYAAVILTVVVCWGWYAYGGDVSYGRLSKIDLPTTLEWWYILPPLVLMLLTRFGFPVSTTFLILSVFSPGALGDMVIKSLLGYLVAFVASIGVYLSISRTIERHFIDTHFAGEDRRWMAAQWISTGFLWSQWLIQDMANIYVYLPRDLSFSQLCFSLVALLALLALIFYMRGGVIQRIVKSKTNTDDVRSATLIDFIYGFILLIFKEWSAIPMSTTWVFVGLLAGREFAIAWRLRERNINPVARLAGSDLAKVVTGLVVSVIMVFLIRFVGGNISLPSSTPEATRLETPAPAEASTAPNP</sequence>
<feature type="transmembrane region" description="Helical" evidence="2">
    <location>
        <begin position="232"/>
        <end position="249"/>
    </location>
</feature>
<organism evidence="3 4">
    <name type="scientific">Catalinimonas alkaloidigena</name>
    <dbReference type="NCBI Taxonomy" id="1075417"/>
    <lineage>
        <taxon>Bacteria</taxon>
        <taxon>Pseudomonadati</taxon>
        <taxon>Bacteroidota</taxon>
        <taxon>Cytophagia</taxon>
        <taxon>Cytophagales</taxon>
        <taxon>Catalimonadaceae</taxon>
        <taxon>Catalinimonas</taxon>
    </lineage>
</organism>
<keyword evidence="2" id="KW-0812">Transmembrane</keyword>
<dbReference type="STRING" id="1075417.SAMN05421823_10898"/>
<feature type="transmembrane region" description="Helical" evidence="2">
    <location>
        <begin position="255"/>
        <end position="273"/>
    </location>
</feature>
<feature type="transmembrane region" description="Helical" evidence="2">
    <location>
        <begin position="294"/>
        <end position="315"/>
    </location>
</feature>
<feature type="compositionally biased region" description="Low complexity" evidence="1">
    <location>
        <begin position="331"/>
        <end position="344"/>
    </location>
</feature>
<proteinExistence type="predicted"/>
<feature type="transmembrane region" description="Helical" evidence="2">
    <location>
        <begin position="82"/>
        <end position="99"/>
    </location>
</feature>
<evidence type="ECO:0000313" key="3">
    <source>
        <dbReference type="EMBL" id="SDL78161.1"/>
    </source>
</evidence>
<feature type="transmembrane region" description="Helical" evidence="2">
    <location>
        <begin position="119"/>
        <end position="141"/>
    </location>
</feature>
<feature type="transmembrane region" description="Helical" evidence="2">
    <location>
        <begin position="161"/>
        <end position="178"/>
    </location>
</feature>
<feature type="region of interest" description="Disordered" evidence="1">
    <location>
        <begin position="324"/>
        <end position="344"/>
    </location>
</feature>
<keyword evidence="2" id="KW-0472">Membrane</keyword>
<dbReference type="Proteomes" id="UP000198510">
    <property type="component" value="Unassembled WGS sequence"/>
</dbReference>
<keyword evidence="4" id="KW-1185">Reference proteome</keyword>
<evidence type="ECO:0000256" key="1">
    <source>
        <dbReference type="SAM" id="MobiDB-lite"/>
    </source>
</evidence>
<evidence type="ECO:0000256" key="2">
    <source>
        <dbReference type="SAM" id="Phobius"/>
    </source>
</evidence>
<gene>
    <name evidence="3" type="ORF">SAMN05421823_10898</name>
</gene>
<dbReference type="EMBL" id="FNFO01000008">
    <property type="protein sequence ID" value="SDL78161.1"/>
    <property type="molecule type" value="Genomic_DNA"/>
</dbReference>
<dbReference type="RefSeq" id="WP_218127123.1">
    <property type="nucleotide sequence ID" value="NZ_FNFO01000008.1"/>
</dbReference>